<dbReference type="EMBL" id="JNUP01000003">
    <property type="protein sequence ID" value="KGE73699.1"/>
    <property type="molecule type" value="Genomic_DNA"/>
</dbReference>
<dbReference type="GO" id="GO:0016117">
    <property type="term" value="P:carotenoid biosynthetic process"/>
    <property type="evidence" value="ECO:0007669"/>
    <property type="project" value="UniProtKB-KW"/>
</dbReference>
<evidence type="ECO:0000256" key="2">
    <source>
        <dbReference type="ARBA" id="ARBA00006046"/>
    </source>
</evidence>
<dbReference type="InterPro" id="IPR014105">
    <property type="entry name" value="Carotenoid/retinoid_OxRdtase"/>
</dbReference>
<name>A0A098R125_9SPIO</name>
<dbReference type="SUPFAM" id="SSF51905">
    <property type="entry name" value="FAD/NAD(P)-binding domain"/>
    <property type="match status" value="1"/>
</dbReference>
<keyword evidence="8" id="KW-1185">Reference proteome</keyword>
<evidence type="ECO:0000256" key="4">
    <source>
        <dbReference type="ARBA" id="ARBA00023002"/>
    </source>
</evidence>
<proteinExistence type="inferred from homology"/>
<evidence type="ECO:0000313" key="7">
    <source>
        <dbReference type="EMBL" id="KGE73699.1"/>
    </source>
</evidence>
<dbReference type="PANTHER" id="PTHR43734:SF7">
    <property type="entry name" value="4,4'-DIAPONEUROSPORENE OXYGENASE"/>
    <property type="match status" value="1"/>
</dbReference>
<reference evidence="7 8" key="1">
    <citation type="submission" date="2014-05" db="EMBL/GenBank/DDBJ databases">
        <title>De novo Genome Sequence of Spirocheata sp.</title>
        <authorList>
            <person name="Shivani Y."/>
            <person name="Subhash Y."/>
            <person name="Tushar L."/>
            <person name="Sasikala C."/>
            <person name="Ramana C.V."/>
        </authorList>
    </citation>
    <scope>NUCLEOTIDE SEQUENCE [LARGE SCALE GENOMIC DNA]</scope>
    <source>
        <strain evidence="7 8">JC230</strain>
    </source>
</reference>
<organism evidence="7 8">
    <name type="scientific">Spirochaeta lutea</name>
    <dbReference type="NCBI Taxonomy" id="1480694"/>
    <lineage>
        <taxon>Bacteria</taxon>
        <taxon>Pseudomonadati</taxon>
        <taxon>Spirochaetota</taxon>
        <taxon>Spirochaetia</taxon>
        <taxon>Spirochaetales</taxon>
        <taxon>Spirochaetaceae</taxon>
        <taxon>Spirochaeta</taxon>
    </lineage>
</organism>
<dbReference type="NCBIfam" id="TIGR02734">
    <property type="entry name" value="crtI_fam"/>
    <property type="match status" value="1"/>
</dbReference>
<dbReference type="STRING" id="1480694.DC28_00210"/>
<dbReference type="Pfam" id="PF01593">
    <property type="entry name" value="Amino_oxidase"/>
    <property type="match status" value="1"/>
</dbReference>
<dbReference type="RefSeq" id="WP_037544610.1">
    <property type="nucleotide sequence ID" value="NZ_JNUP01000003.1"/>
</dbReference>
<sequence>MKIGVIGGGLGGLSAALSLAASEHQVTIFEAESEFGGKAGNLEAAGYRFDTGPSLLTLPHVFDRLFNLTGVSREDYFSILPLDPITNYWFSDGTRYKSRPVPYFTDSLVDVFDVAKEEAERYLRYSRKIYDLTHEIFLESSLQQGKTFVSQAALRAYPQILSIDPLRSMHRANRDFFRDPRVVQFLDRFATYNGSNPYRAPATLNNIIWVEHGLGGWAVLGGIYQIVKAMLRRARELGIHLVSSCKIIDIRTDSHRRVRGLVDCQNTVHDFDAVVSDVDVSTLYHTILKNDLHKEYRRYQSLPSSSSGVVFFWGVNRDFPDLGLHNIFFSENYELEFQQIHSEGILPHDPTIYVNITSKVNPEDAPQGSENWFVLVNAPPHGTQNWNSEVNELRTRVLRKLSKTLGTTLSPHIEYESVLSPQDIMERTGSWRGALYGISSNSLSSAFMRHGNVSKQYRGLYLTGGSVHPGGGMPLVVLSGMIAAQQLLRRES</sequence>
<dbReference type="InterPro" id="IPR002937">
    <property type="entry name" value="Amino_oxidase"/>
</dbReference>
<keyword evidence="3 5" id="KW-0125">Carotenoid biosynthesis</keyword>
<dbReference type="AlphaFoldDB" id="A0A098R125"/>
<dbReference type="eggNOG" id="COG1233">
    <property type="taxonomic scope" value="Bacteria"/>
</dbReference>
<keyword evidence="4 5" id="KW-0560">Oxidoreductase</keyword>
<gene>
    <name evidence="7" type="ORF">DC28_00210</name>
</gene>
<feature type="domain" description="Amine oxidase" evidence="6">
    <location>
        <begin position="10"/>
        <end position="488"/>
    </location>
</feature>
<dbReference type="Proteomes" id="UP000029692">
    <property type="component" value="Unassembled WGS sequence"/>
</dbReference>
<comment type="similarity">
    <text evidence="2 5">Belongs to the carotenoid/retinoid oxidoreductase family.</text>
</comment>
<dbReference type="InterPro" id="IPR036188">
    <property type="entry name" value="FAD/NAD-bd_sf"/>
</dbReference>
<dbReference type="Gene3D" id="3.50.50.60">
    <property type="entry name" value="FAD/NAD(P)-binding domain"/>
    <property type="match status" value="2"/>
</dbReference>
<dbReference type="PANTHER" id="PTHR43734">
    <property type="entry name" value="PHYTOENE DESATURASE"/>
    <property type="match status" value="1"/>
</dbReference>
<evidence type="ECO:0000256" key="1">
    <source>
        <dbReference type="ARBA" id="ARBA00004829"/>
    </source>
</evidence>
<evidence type="ECO:0000313" key="8">
    <source>
        <dbReference type="Proteomes" id="UP000029692"/>
    </source>
</evidence>
<dbReference type="GO" id="GO:0016491">
    <property type="term" value="F:oxidoreductase activity"/>
    <property type="evidence" value="ECO:0007669"/>
    <property type="project" value="UniProtKB-KW"/>
</dbReference>
<comment type="caution">
    <text evidence="7">The sequence shown here is derived from an EMBL/GenBank/DDBJ whole genome shotgun (WGS) entry which is preliminary data.</text>
</comment>
<evidence type="ECO:0000259" key="6">
    <source>
        <dbReference type="Pfam" id="PF01593"/>
    </source>
</evidence>
<protein>
    <recommendedName>
        <fullName evidence="6">Amine oxidase domain-containing protein</fullName>
    </recommendedName>
</protein>
<dbReference type="OrthoDB" id="9814556at2"/>
<evidence type="ECO:0000256" key="5">
    <source>
        <dbReference type="RuleBase" id="RU362075"/>
    </source>
</evidence>
<evidence type="ECO:0000256" key="3">
    <source>
        <dbReference type="ARBA" id="ARBA00022746"/>
    </source>
</evidence>
<accession>A0A098R125</accession>
<comment type="pathway">
    <text evidence="1 5">Carotenoid biosynthesis.</text>
</comment>